<dbReference type="EMBL" id="BMAT01002019">
    <property type="protein sequence ID" value="GFR97204.1"/>
    <property type="molecule type" value="Genomic_DNA"/>
</dbReference>
<dbReference type="AlphaFoldDB" id="A0AAV4HHM6"/>
<gene>
    <name evidence="1" type="ORF">ElyMa_000987200</name>
</gene>
<proteinExistence type="predicted"/>
<evidence type="ECO:0000313" key="2">
    <source>
        <dbReference type="Proteomes" id="UP000762676"/>
    </source>
</evidence>
<protein>
    <submittedName>
        <fullName evidence="1">Uncharacterized protein</fullName>
    </submittedName>
</protein>
<evidence type="ECO:0000313" key="1">
    <source>
        <dbReference type="EMBL" id="GFR97204.1"/>
    </source>
</evidence>
<name>A0AAV4HHM6_9GAST</name>
<accession>A0AAV4HHM6</accession>
<organism evidence="1 2">
    <name type="scientific">Elysia marginata</name>
    <dbReference type="NCBI Taxonomy" id="1093978"/>
    <lineage>
        <taxon>Eukaryota</taxon>
        <taxon>Metazoa</taxon>
        <taxon>Spiralia</taxon>
        <taxon>Lophotrochozoa</taxon>
        <taxon>Mollusca</taxon>
        <taxon>Gastropoda</taxon>
        <taxon>Heterobranchia</taxon>
        <taxon>Euthyneura</taxon>
        <taxon>Panpulmonata</taxon>
        <taxon>Sacoglossa</taxon>
        <taxon>Placobranchoidea</taxon>
        <taxon>Plakobranchidae</taxon>
        <taxon>Elysia</taxon>
    </lineage>
</organism>
<dbReference type="Proteomes" id="UP000762676">
    <property type="component" value="Unassembled WGS sequence"/>
</dbReference>
<sequence>MQADTLNAILKKTLDNHAPLVTRAVRSCRNAPWFNTQVKEAKRGRRAAERKWNKTGLHVHWEIFISARIRLNSVVCSVKRQHYLSQLSSAGSCMNFSGLLMNC</sequence>
<reference evidence="1 2" key="1">
    <citation type="journal article" date="2021" name="Elife">
        <title>Chloroplast acquisition without the gene transfer in kleptoplastic sea slugs, Plakobranchus ocellatus.</title>
        <authorList>
            <person name="Maeda T."/>
            <person name="Takahashi S."/>
            <person name="Yoshida T."/>
            <person name="Shimamura S."/>
            <person name="Takaki Y."/>
            <person name="Nagai Y."/>
            <person name="Toyoda A."/>
            <person name="Suzuki Y."/>
            <person name="Arimoto A."/>
            <person name="Ishii H."/>
            <person name="Satoh N."/>
            <person name="Nishiyama T."/>
            <person name="Hasebe M."/>
            <person name="Maruyama T."/>
            <person name="Minagawa J."/>
            <person name="Obokata J."/>
            <person name="Shigenobu S."/>
        </authorList>
    </citation>
    <scope>NUCLEOTIDE SEQUENCE [LARGE SCALE GENOMIC DNA]</scope>
</reference>
<keyword evidence="2" id="KW-1185">Reference proteome</keyword>
<comment type="caution">
    <text evidence="1">The sequence shown here is derived from an EMBL/GenBank/DDBJ whole genome shotgun (WGS) entry which is preliminary data.</text>
</comment>